<keyword evidence="4" id="KW-0547">Nucleotide-binding</keyword>
<evidence type="ECO:0000256" key="2">
    <source>
        <dbReference type="ARBA" id="ARBA00004665"/>
    </source>
</evidence>
<accession>A0A377D3U4</accession>
<dbReference type="GO" id="GO:0043709">
    <property type="term" value="P:cell adhesion involved in single-species biofilm formation"/>
    <property type="evidence" value="ECO:0007669"/>
    <property type="project" value="TreeGrafter"/>
</dbReference>
<dbReference type="PROSITE" id="PS50887">
    <property type="entry name" value="GGDEF"/>
    <property type="match status" value="1"/>
</dbReference>
<dbReference type="InterPro" id="IPR000014">
    <property type="entry name" value="PAS"/>
</dbReference>
<comment type="catalytic activity">
    <reaction evidence="6">
        <text>2 GTP = 3',3'-c-di-GMP + 2 diphosphate</text>
        <dbReference type="Rhea" id="RHEA:24898"/>
        <dbReference type="ChEBI" id="CHEBI:33019"/>
        <dbReference type="ChEBI" id="CHEBI:37565"/>
        <dbReference type="ChEBI" id="CHEBI:58805"/>
        <dbReference type="EC" id="2.7.7.65"/>
    </reaction>
</comment>
<evidence type="ECO:0000259" key="7">
    <source>
        <dbReference type="PROSITE" id="PS50113"/>
    </source>
</evidence>
<keyword evidence="9" id="KW-0808">Transferase</keyword>
<protein>
    <recommendedName>
        <fullName evidence="3">diguanylate cyclase</fullName>
        <ecNumber evidence="3">2.7.7.65</ecNumber>
    </recommendedName>
</protein>
<dbReference type="NCBIfam" id="TIGR00229">
    <property type="entry name" value="sensory_box"/>
    <property type="match status" value="1"/>
</dbReference>
<dbReference type="PROSITE" id="PS50113">
    <property type="entry name" value="PAC"/>
    <property type="match status" value="1"/>
</dbReference>
<dbReference type="Proteomes" id="UP000254052">
    <property type="component" value="Unassembled WGS sequence"/>
</dbReference>
<dbReference type="GO" id="GO:1902201">
    <property type="term" value="P:negative regulation of bacterial-type flagellum-dependent cell motility"/>
    <property type="evidence" value="ECO:0007669"/>
    <property type="project" value="TreeGrafter"/>
</dbReference>
<reference evidence="9 10" key="1">
    <citation type="submission" date="2018-06" db="EMBL/GenBank/DDBJ databases">
        <authorList>
            <consortium name="Pathogen Informatics"/>
            <person name="Doyle S."/>
        </authorList>
    </citation>
    <scope>NUCLEOTIDE SEQUENCE [LARGE SCALE GENOMIC DNA]</scope>
    <source>
        <strain evidence="9 10">NCTC9962</strain>
    </source>
</reference>
<dbReference type="SUPFAM" id="SSF55073">
    <property type="entry name" value="Nucleotide cyclase"/>
    <property type="match status" value="1"/>
</dbReference>
<dbReference type="FunFam" id="3.30.70.270:FF:000001">
    <property type="entry name" value="Diguanylate cyclase domain protein"/>
    <property type="match status" value="1"/>
</dbReference>
<dbReference type="AlphaFoldDB" id="A0A377D3U4"/>
<evidence type="ECO:0000259" key="8">
    <source>
        <dbReference type="PROSITE" id="PS50887"/>
    </source>
</evidence>
<keyword evidence="5" id="KW-0342">GTP-binding</keyword>
<dbReference type="InterPro" id="IPR000700">
    <property type="entry name" value="PAS-assoc_C"/>
</dbReference>
<comment type="cofactor">
    <cofactor evidence="1">
        <name>Mg(2+)</name>
        <dbReference type="ChEBI" id="CHEBI:18420"/>
    </cofactor>
</comment>
<dbReference type="NCBIfam" id="TIGR00254">
    <property type="entry name" value="GGDEF"/>
    <property type="match status" value="1"/>
</dbReference>
<proteinExistence type="predicted"/>
<comment type="pathway">
    <text evidence="2">Purine metabolism; 3',5'-cyclic di-GMP biosynthesis.</text>
</comment>
<dbReference type="EC" id="2.7.7.65" evidence="3"/>
<dbReference type="PANTHER" id="PTHR45138:SF9">
    <property type="entry name" value="DIGUANYLATE CYCLASE DGCM-RELATED"/>
    <property type="match status" value="1"/>
</dbReference>
<keyword evidence="9" id="KW-0548">Nucleotidyltransferase</keyword>
<feature type="domain" description="PAC" evidence="7">
    <location>
        <begin position="1"/>
        <end position="49"/>
    </location>
</feature>
<dbReference type="Gene3D" id="3.30.450.20">
    <property type="entry name" value="PAS domain"/>
    <property type="match status" value="1"/>
</dbReference>
<dbReference type="GO" id="GO:0005525">
    <property type="term" value="F:GTP binding"/>
    <property type="evidence" value="ECO:0007669"/>
    <property type="project" value="UniProtKB-KW"/>
</dbReference>
<dbReference type="InterPro" id="IPR000160">
    <property type="entry name" value="GGDEF_dom"/>
</dbReference>
<evidence type="ECO:0000256" key="3">
    <source>
        <dbReference type="ARBA" id="ARBA00012528"/>
    </source>
</evidence>
<dbReference type="EMBL" id="UGED01000017">
    <property type="protein sequence ID" value="STM14878.1"/>
    <property type="molecule type" value="Genomic_DNA"/>
</dbReference>
<dbReference type="SMART" id="SM00267">
    <property type="entry name" value="GGDEF"/>
    <property type="match status" value="1"/>
</dbReference>
<dbReference type="GO" id="GO:0005886">
    <property type="term" value="C:plasma membrane"/>
    <property type="evidence" value="ECO:0007669"/>
    <property type="project" value="TreeGrafter"/>
</dbReference>
<dbReference type="SUPFAM" id="SSF55785">
    <property type="entry name" value="PYP-like sensor domain (PAS domain)"/>
    <property type="match status" value="1"/>
</dbReference>
<organism evidence="9 10">
    <name type="scientific">Escherichia coli</name>
    <dbReference type="NCBI Taxonomy" id="562"/>
    <lineage>
        <taxon>Bacteria</taxon>
        <taxon>Pseudomonadati</taxon>
        <taxon>Pseudomonadota</taxon>
        <taxon>Gammaproteobacteria</taxon>
        <taxon>Enterobacterales</taxon>
        <taxon>Enterobacteriaceae</taxon>
        <taxon>Escherichia</taxon>
    </lineage>
</organism>
<feature type="domain" description="GGDEF" evidence="8">
    <location>
        <begin position="81"/>
        <end position="210"/>
    </location>
</feature>
<dbReference type="PANTHER" id="PTHR45138">
    <property type="entry name" value="REGULATORY COMPONENTS OF SENSORY TRANSDUCTION SYSTEM"/>
    <property type="match status" value="1"/>
</dbReference>
<evidence type="ECO:0000313" key="9">
    <source>
        <dbReference type="EMBL" id="STM14878.1"/>
    </source>
</evidence>
<evidence type="ECO:0000256" key="1">
    <source>
        <dbReference type="ARBA" id="ARBA00001946"/>
    </source>
</evidence>
<evidence type="ECO:0000256" key="4">
    <source>
        <dbReference type="ARBA" id="ARBA00022741"/>
    </source>
</evidence>
<dbReference type="InterPro" id="IPR029787">
    <property type="entry name" value="Nucleotide_cyclase"/>
</dbReference>
<dbReference type="InterPro" id="IPR050469">
    <property type="entry name" value="Diguanylate_Cyclase"/>
</dbReference>
<dbReference type="GO" id="GO:0052621">
    <property type="term" value="F:diguanylate cyclase activity"/>
    <property type="evidence" value="ECO:0007669"/>
    <property type="project" value="UniProtKB-EC"/>
</dbReference>
<sequence>MNFVHKLADGSTRHVQTYAGPIEIYGDKLMLCIVHDITEQKRLEEQLEHAAHHDAMTGLLNRRQFYHITEPGQMQHLAIAQDYSLLLIDTDRFKHINDLYGHSKGDEVLCALARTLESCARKGDLVFRWGGEEFVLLLPRTPLDTALSLAETIRVSVAKVSISGLPRFTVSIGVAHHEGNESIDELFKRVDDALYRAKNDGTQPRAGGISRGCVSRSTTALSVALPVFLLRLRRFT</sequence>
<dbReference type="Pfam" id="PF00990">
    <property type="entry name" value="GGDEF"/>
    <property type="match status" value="1"/>
</dbReference>
<dbReference type="InterPro" id="IPR043128">
    <property type="entry name" value="Rev_trsase/Diguanyl_cyclase"/>
</dbReference>
<dbReference type="InterPro" id="IPR035965">
    <property type="entry name" value="PAS-like_dom_sf"/>
</dbReference>
<dbReference type="CDD" id="cd01949">
    <property type="entry name" value="GGDEF"/>
    <property type="match status" value="1"/>
</dbReference>
<dbReference type="Gene3D" id="3.30.70.270">
    <property type="match status" value="1"/>
</dbReference>
<name>A0A377D3U4_ECOLX</name>
<gene>
    <name evidence="9" type="primary">ydaM_1</name>
    <name evidence="9" type="ORF">NCTC9962_06286</name>
</gene>
<evidence type="ECO:0000256" key="5">
    <source>
        <dbReference type="ARBA" id="ARBA00023134"/>
    </source>
</evidence>
<evidence type="ECO:0000256" key="6">
    <source>
        <dbReference type="ARBA" id="ARBA00034247"/>
    </source>
</evidence>
<evidence type="ECO:0000313" key="10">
    <source>
        <dbReference type="Proteomes" id="UP000254052"/>
    </source>
</evidence>